<dbReference type="GeneID" id="75829625"/>
<organism evidence="2 3">
    <name type="scientific">Emericellopsis cladophorae</name>
    <dbReference type="NCBI Taxonomy" id="2686198"/>
    <lineage>
        <taxon>Eukaryota</taxon>
        <taxon>Fungi</taxon>
        <taxon>Dikarya</taxon>
        <taxon>Ascomycota</taxon>
        <taxon>Pezizomycotina</taxon>
        <taxon>Sordariomycetes</taxon>
        <taxon>Hypocreomycetidae</taxon>
        <taxon>Hypocreales</taxon>
        <taxon>Bionectriaceae</taxon>
        <taxon>Emericellopsis</taxon>
    </lineage>
</organism>
<sequence>MATLVSLAKLPFLLHDIIASFAGLTFVLRPHKQLAPLSESAKLILHCYGGCLLFTNLISLIFLVRPDVDETTRLVAFAFAFWHAWPSYRAIARLQRGLNTTGELGKTLGGPWIHLVVHVLLMVMFLNTGLAA</sequence>
<keyword evidence="1" id="KW-1133">Transmembrane helix</keyword>
<name>A0A9P9Y0P3_9HYPO</name>
<keyword evidence="1" id="KW-0472">Membrane</keyword>
<reference evidence="2" key="1">
    <citation type="journal article" date="2021" name="J Fungi (Basel)">
        <title>Genomic and Metabolomic Analyses of the Marine Fungus Emericellopsis cladophorae: Insights into Saltwater Adaptability Mechanisms and Its Biosynthetic Potential.</title>
        <authorList>
            <person name="Goncalves M.F.M."/>
            <person name="Hilario S."/>
            <person name="Van de Peer Y."/>
            <person name="Esteves A.C."/>
            <person name="Alves A."/>
        </authorList>
    </citation>
    <scope>NUCLEOTIDE SEQUENCE</scope>
    <source>
        <strain evidence="2">MUM 19.33</strain>
    </source>
</reference>
<feature type="transmembrane region" description="Helical" evidence="1">
    <location>
        <begin position="112"/>
        <end position="131"/>
    </location>
</feature>
<feature type="transmembrane region" description="Helical" evidence="1">
    <location>
        <begin position="12"/>
        <end position="31"/>
    </location>
</feature>
<feature type="transmembrane region" description="Helical" evidence="1">
    <location>
        <begin position="43"/>
        <end position="62"/>
    </location>
</feature>
<dbReference type="RefSeq" id="XP_051361834.1">
    <property type="nucleotide sequence ID" value="XM_051506928.1"/>
</dbReference>
<gene>
    <name evidence="2" type="ORF">J7T54_003120</name>
</gene>
<evidence type="ECO:0000313" key="2">
    <source>
        <dbReference type="EMBL" id="KAI6780978.1"/>
    </source>
</evidence>
<keyword evidence="1" id="KW-0812">Transmembrane</keyword>
<accession>A0A9P9Y0P3</accession>
<feature type="transmembrane region" description="Helical" evidence="1">
    <location>
        <begin position="74"/>
        <end position="91"/>
    </location>
</feature>
<protein>
    <submittedName>
        <fullName evidence="2">Uncharacterized protein</fullName>
    </submittedName>
</protein>
<evidence type="ECO:0000256" key="1">
    <source>
        <dbReference type="SAM" id="Phobius"/>
    </source>
</evidence>
<evidence type="ECO:0000313" key="3">
    <source>
        <dbReference type="Proteomes" id="UP001055219"/>
    </source>
</evidence>
<dbReference type="Proteomes" id="UP001055219">
    <property type="component" value="Unassembled WGS sequence"/>
</dbReference>
<comment type="caution">
    <text evidence="2">The sequence shown here is derived from an EMBL/GenBank/DDBJ whole genome shotgun (WGS) entry which is preliminary data.</text>
</comment>
<proteinExistence type="predicted"/>
<dbReference type="AlphaFoldDB" id="A0A9P9Y0P3"/>
<reference evidence="2" key="2">
    <citation type="submission" date="2022-07" db="EMBL/GenBank/DDBJ databases">
        <authorList>
            <person name="Goncalves M.F.M."/>
            <person name="Hilario S."/>
            <person name="Van De Peer Y."/>
            <person name="Esteves A.C."/>
            <person name="Alves A."/>
        </authorList>
    </citation>
    <scope>NUCLEOTIDE SEQUENCE</scope>
    <source>
        <strain evidence="2">MUM 19.33</strain>
    </source>
</reference>
<keyword evidence="3" id="KW-1185">Reference proteome</keyword>
<dbReference type="OrthoDB" id="2590756at2759"/>
<dbReference type="EMBL" id="JAGIXG020000026">
    <property type="protein sequence ID" value="KAI6780978.1"/>
    <property type="molecule type" value="Genomic_DNA"/>
</dbReference>